<dbReference type="PANTHER" id="PTHR46512">
    <property type="entry name" value="PEPTIDYLPROLYL ISOMERASE"/>
    <property type="match status" value="1"/>
</dbReference>
<keyword evidence="11" id="KW-1185">Reference proteome</keyword>
<feature type="repeat" description="TPR" evidence="8">
    <location>
        <begin position="330"/>
        <end position="363"/>
    </location>
</feature>
<dbReference type="Pfam" id="PF00515">
    <property type="entry name" value="TPR_1"/>
    <property type="match status" value="1"/>
</dbReference>
<dbReference type="FunFam" id="3.10.50.40:FF:000013">
    <property type="entry name" value="Peptidylprolyl isomerase"/>
    <property type="match status" value="1"/>
</dbReference>
<dbReference type="AlphaFoldDB" id="A0A9J6BZN7"/>
<feature type="repeat" description="TPR" evidence="8">
    <location>
        <begin position="250"/>
        <end position="283"/>
    </location>
</feature>
<dbReference type="OrthoDB" id="433738at2759"/>
<comment type="catalytic activity">
    <reaction evidence="1 7">
        <text>[protein]-peptidylproline (omega=180) = [protein]-peptidylproline (omega=0)</text>
        <dbReference type="Rhea" id="RHEA:16237"/>
        <dbReference type="Rhea" id="RHEA-COMP:10747"/>
        <dbReference type="Rhea" id="RHEA-COMP:10748"/>
        <dbReference type="ChEBI" id="CHEBI:83833"/>
        <dbReference type="ChEBI" id="CHEBI:83834"/>
        <dbReference type="EC" id="5.2.1.8"/>
    </reaction>
</comment>
<evidence type="ECO:0000256" key="2">
    <source>
        <dbReference type="ARBA" id="ARBA00013194"/>
    </source>
</evidence>
<dbReference type="Pfam" id="PF13181">
    <property type="entry name" value="TPR_8"/>
    <property type="match status" value="1"/>
</dbReference>
<protein>
    <recommendedName>
        <fullName evidence="2 7">peptidylprolyl isomerase</fullName>
        <ecNumber evidence="2 7">5.2.1.8</ecNumber>
    </recommendedName>
</protein>
<proteinExistence type="predicted"/>
<keyword evidence="4 8" id="KW-0802">TPR repeat</keyword>
<dbReference type="PANTHER" id="PTHR46512:SF9">
    <property type="entry name" value="PEPTIDYLPROLYL ISOMERASE"/>
    <property type="match status" value="1"/>
</dbReference>
<dbReference type="FunFam" id="3.10.50.40:FF:000025">
    <property type="entry name" value="Peptidylprolyl isomerase"/>
    <property type="match status" value="1"/>
</dbReference>
<dbReference type="SUPFAM" id="SSF54534">
    <property type="entry name" value="FKBP-like"/>
    <property type="match status" value="2"/>
</dbReference>
<evidence type="ECO:0000313" key="11">
    <source>
        <dbReference type="Proteomes" id="UP001107558"/>
    </source>
</evidence>
<dbReference type="Pfam" id="PF00254">
    <property type="entry name" value="FKBP_C"/>
    <property type="match status" value="2"/>
</dbReference>
<keyword evidence="3" id="KW-0677">Repeat</keyword>
<feature type="domain" description="PPIase FKBP-type" evidence="9">
    <location>
        <begin position="30"/>
        <end position="118"/>
    </location>
</feature>
<dbReference type="PROSITE" id="PS50059">
    <property type="entry name" value="FKBP_PPIASE"/>
    <property type="match status" value="2"/>
</dbReference>
<sequence length="455" mass="51775">MPEVIDLSNDGGVLKEILKEGEGKEQPCDGCVVSCHYTGTLLDGTKFDSSLDRNEPFEFKLGKGQVIRSWDIGVASMHKGEKCMLTCAPEYAYGVSGSPPNIPPNATLKFELELLGWKGEDVSKNGDNGIERYVIVKSDKKKTPNDGARVKCKIVGSYEGRVFEERDVEFNIGEGEDYNIIPGVETALEKMHEQETSRLIIKPKYAFGSEGNEQFKIPPDATVEYLVTLHEFEREVEAWKLDAEESLKQAKIFKEKGTNYYKSDRFQQALKFYKKGLSFLSNCDTSVEGEARTVSVSIYLNKALCYQKLNDYDEMRRVCNEALSMEPKNIKALYRRGQAYFTLGEIENALADFEAVHEIEPENKAAINQITICKQKIKSYVEEEKKRYKSMLSRYCSSDGSKEDVPQLEDPFANVSKFGEWTEEERSHTITKFEEENPDVILCDNVFFKEELKNM</sequence>
<dbReference type="Gene3D" id="1.25.40.10">
    <property type="entry name" value="Tetratricopeptide repeat domain"/>
    <property type="match status" value="1"/>
</dbReference>
<dbReference type="SUPFAM" id="SSF48452">
    <property type="entry name" value="TPR-like"/>
    <property type="match status" value="1"/>
</dbReference>
<keyword evidence="6 7" id="KW-0413">Isomerase</keyword>
<dbReference type="EMBL" id="JADBJN010000002">
    <property type="protein sequence ID" value="KAG5675441.1"/>
    <property type="molecule type" value="Genomic_DNA"/>
</dbReference>
<dbReference type="InterPro" id="IPR019734">
    <property type="entry name" value="TPR_rpt"/>
</dbReference>
<dbReference type="EC" id="5.2.1.8" evidence="2 7"/>
<comment type="caution">
    <text evidence="10">The sequence shown here is derived from an EMBL/GenBank/DDBJ whole genome shotgun (WGS) entry which is preliminary data.</text>
</comment>
<accession>A0A9J6BZN7</accession>
<evidence type="ECO:0000256" key="5">
    <source>
        <dbReference type="ARBA" id="ARBA00023110"/>
    </source>
</evidence>
<dbReference type="InterPro" id="IPR001179">
    <property type="entry name" value="PPIase_FKBP_dom"/>
</dbReference>
<evidence type="ECO:0000256" key="7">
    <source>
        <dbReference type="PROSITE-ProRule" id="PRU00277"/>
    </source>
</evidence>
<evidence type="ECO:0000256" key="6">
    <source>
        <dbReference type="ARBA" id="ARBA00023235"/>
    </source>
</evidence>
<feature type="domain" description="PPIase FKBP-type" evidence="9">
    <location>
        <begin position="147"/>
        <end position="233"/>
    </location>
</feature>
<dbReference type="FunFam" id="1.25.40.10:FF:000008">
    <property type="entry name" value="Peptidylprolyl isomerase"/>
    <property type="match status" value="1"/>
</dbReference>
<keyword evidence="5 7" id="KW-0697">Rotamase</keyword>
<organism evidence="10 11">
    <name type="scientific">Polypedilum vanderplanki</name>
    <name type="common">Sleeping chironomid midge</name>
    <dbReference type="NCBI Taxonomy" id="319348"/>
    <lineage>
        <taxon>Eukaryota</taxon>
        <taxon>Metazoa</taxon>
        <taxon>Ecdysozoa</taxon>
        <taxon>Arthropoda</taxon>
        <taxon>Hexapoda</taxon>
        <taxon>Insecta</taxon>
        <taxon>Pterygota</taxon>
        <taxon>Neoptera</taxon>
        <taxon>Endopterygota</taxon>
        <taxon>Diptera</taxon>
        <taxon>Nematocera</taxon>
        <taxon>Chironomoidea</taxon>
        <taxon>Chironomidae</taxon>
        <taxon>Chironominae</taxon>
        <taxon>Polypedilum</taxon>
        <taxon>Polypedilum</taxon>
    </lineage>
</organism>
<evidence type="ECO:0000256" key="1">
    <source>
        <dbReference type="ARBA" id="ARBA00000971"/>
    </source>
</evidence>
<dbReference type="PROSITE" id="PS50293">
    <property type="entry name" value="TPR_REGION"/>
    <property type="match status" value="1"/>
</dbReference>
<name>A0A9J6BZN7_POLVA</name>
<evidence type="ECO:0000256" key="8">
    <source>
        <dbReference type="PROSITE-ProRule" id="PRU00339"/>
    </source>
</evidence>
<dbReference type="InterPro" id="IPR046357">
    <property type="entry name" value="PPIase_dom_sf"/>
</dbReference>
<dbReference type="InterPro" id="IPR050754">
    <property type="entry name" value="FKBP4/5/8-like"/>
</dbReference>
<dbReference type="Gene3D" id="3.10.50.40">
    <property type="match status" value="2"/>
</dbReference>
<evidence type="ECO:0000256" key="4">
    <source>
        <dbReference type="ARBA" id="ARBA00022803"/>
    </source>
</evidence>
<evidence type="ECO:0000259" key="9">
    <source>
        <dbReference type="PROSITE" id="PS50059"/>
    </source>
</evidence>
<dbReference type="PROSITE" id="PS50005">
    <property type="entry name" value="TPR"/>
    <property type="match status" value="3"/>
</dbReference>
<gene>
    <name evidence="10" type="ORF">PVAND_005345</name>
</gene>
<reference evidence="10" key="1">
    <citation type="submission" date="2021-03" db="EMBL/GenBank/DDBJ databases">
        <title>Chromosome level genome of the anhydrobiotic midge Polypedilum vanderplanki.</title>
        <authorList>
            <person name="Yoshida Y."/>
            <person name="Kikawada T."/>
            <person name="Gusev O."/>
        </authorList>
    </citation>
    <scope>NUCLEOTIDE SEQUENCE</scope>
    <source>
        <strain evidence="10">NIAS01</strain>
        <tissue evidence="10">Whole body or cell culture</tissue>
    </source>
</reference>
<dbReference type="GO" id="GO:0003755">
    <property type="term" value="F:peptidyl-prolyl cis-trans isomerase activity"/>
    <property type="evidence" value="ECO:0007669"/>
    <property type="project" value="UniProtKB-KW"/>
</dbReference>
<dbReference type="SMART" id="SM00028">
    <property type="entry name" value="TPR"/>
    <property type="match status" value="3"/>
</dbReference>
<dbReference type="InterPro" id="IPR011990">
    <property type="entry name" value="TPR-like_helical_dom_sf"/>
</dbReference>
<feature type="repeat" description="TPR" evidence="8">
    <location>
        <begin position="296"/>
        <end position="329"/>
    </location>
</feature>
<evidence type="ECO:0000313" key="10">
    <source>
        <dbReference type="EMBL" id="KAG5675441.1"/>
    </source>
</evidence>
<dbReference type="Proteomes" id="UP001107558">
    <property type="component" value="Chromosome 2"/>
</dbReference>
<evidence type="ECO:0000256" key="3">
    <source>
        <dbReference type="ARBA" id="ARBA00022737"/>
    </source>
</evidence>